<dbReference type="GO" id="GO:0003676">
    <property type="term" value="F:nucleic acid binding"/>
    <property type="evidence" value="ECO:0007669"/>
    <property type="project" value="InterPro"/>
</dbReference>
<evidence type="ECO:0000313" key="2">
    <source>
        <dbReference type="Proteomes" id="UP000204254"/>
    </source>
</evidence>
<name>A0A0N9RZF9_9CAUD</name>
<dbReference type="InterPro" id="IPR011856">
    <property type="entry name" value="tRNA_endonuc-like_dom_sf"/>
</dbReference>
<sequence>MAHYSEQRGKASQLAAKLALVSSGWVVAEPETEEPYDLIGRDPANGEWYTFQVKTIRKRYDRGGDLVVYAKKNNGEPYSKSDADYIVGVLGEEDESPRVFYFENRGIGEYWASEAQAVTRWQELPLAFDRELVACPS</sequence>
<dbReference type="EMBL" id="KT755656">
    <property type="protein sequence ID" value="ALH46434.1"/>
    <property type="molecule type" value="Genomic_DNA"/>
</dbReference>
<dbReference type="KEGG" id="vg:26637019"/>
<protein>
    <recommendedName>
        <fullName evidence="3">PD(D/E)XK endonuclease domain-containing protein</fullName>
    </recommendedName>
</protein>
<dbReference type="Gene3D" id="3.40.1350.10">
    <property type="match status" value="1"/>
</dbReference>
<organism evidence="1 2">
    <name type="scientific">Paenibacillus phage Tripp</name>
    <dbReference type="NCBI Taxonomy" id="1718161"/>
    <lineage>
        <taxon>Viruses</taxon>
        <taxon>Duplodnaviria</taxon>
        <taxon>Heunggongvirae</taxon>
        <taxon>Uroviricota</taxon>
        <taxon>Caudoviricetes</taxon>
        <taxon>Halcyonevirus</taxon>
        <taxon>Halcyonevirus tripp</taxon>
    </lineage>
</organism>
<evidence type="ECO:0008006" key="3">
    <source>
        <dbReference type="Google" id="ProtNLM"/>
    </source>
</evidence>
<dbReference type="Proteomes" id="UP000204254">
    <property type="component" value="Segment"/>
</dbReference>
<keyword evidence="2" id="KW-1185">Reference proteome</keyword>
<evidence type="ECO:0000313" key="1">
    <source>
        <dbReference type="EMBL" id="ALH46434.1"/>
    </source>
</evidence>
<accession>A0A0N9RZF9</accession>
<proteinExistence type="predicted"/>
<dbReference type="RefSeq" id="YP_009210581.1">
    <property type="nucleotide sequence ID" value="NC_028930.1"/>
</dbReference>
<gene>
    <name evidence="1" type="ORF">TRIPP_61</name>
</gene>
<dbReference type="GeneID" id="26637019"/>
<reference evidence="1 2" key="1">
    <citation type="journal article" date="2016" name="Genome Announc.">
        <title>Paenibacillus larvae Phage Tripp Genome Has 378-Base-Pair Terminal Repeats.</title>
        <authorList>
            <person name="Abraham J."/>
            <person name="Bousquet A.C."/>
            <person name="Bruff E."/>
            <person name="Carson N."/>
            <person name="Clark A."/>
            <person name="Connell A."/>
            <person name="Davis Z."/>
            <person name="Dums J."/>
            <person name="Everington C."/>
            <person name="Groth A."/>
            <person name="Hawes N."/>
            <person name="McArthur N."/>
            <person name="McKenney C."/>
            <person name="Oufkir A."/>
            <person name="Pearce B."/>
            <person name="Rampal S."/>
            <person name="Rozier H."/>
            <person name="Schaff J."/>
            <person name="Slehria T."/>
            <person name="Carson S."/>
            <person name="Miller E.S."/>
        </authorList>
    </citation>
    <scope>NUCLEOTIDE SEQUENCE [LARGE SCALE GENOMIC DNA]</scope>
</reference>